<reference evidence="2" key="1">
    <citation type="submission" date="2018-02" db="EMBL/GenBank/DDBJ databases">
        <title>Glaesserella australis sp. nov., isolated from the lungs of pigs.</title>
        <authorList>
            <person name="Turni C."/>
            <person name="Christensen H."/>
        </authorList>
    </citation>
    <scope>NUCLEOTIDE SEQUENCE [LARGE SCALE GENOMIC DNA]</scope>
    <source>
        <strain evidence="2">HS4635</strain>
    </source>
</reference>
<dbReference type="RefSeq" id="WP_111749157.1">
    <property type="nucleotide sequence ID" value="NZ_PTPX01000002.1"/>
</dbReference>
<accession>A0A328C1U0</accession>
<comment type="caution">
    <text evidence="1">The sequence shown here is derived from an EMBL/GenBank/DDBJ whole genome shotgun (WGS) entry which is preliminary data.</text>
</comment>
<evidence type="ECO:0000313" key="2">
    <source>
        <dbReference type="Proteomes" id="UP000248689"/>
    </source>
</evidence>
<dbReference type="InterPro" id="IPR047879">
    <property type="entry name" value="YjiT"/>
</dbReference>
<dbReference type="NCBIfam" id="NF038336">
    <property type="entry name" value="YjiT_fam"/>
    <property type="match status" value="1"/>
</dbReference>
<dbReference type="EMBL" id="PTPX01000002">
    <property type="protein sequence ID" value="RAL19741.1"/>
    <property type="molecule type" value="Genomic_DNA"/>
</dbReference>
<evidence type="ECO:0000313" key="1">
    <source>
        <dbReference type="EMBL" id="RAL19741.1"/>
    </source>
</evidence>
<proteinExistence type="predicted"/>
<organism evidence="1 2">
    <name type="scientific">Glaesserella australis</name>
    <dbReference type="NCBI Taxonomy" id="2094024"/>
    <lineage>
        <taxon>Bacteria</taxon>
        <taxon>Pseudomonadati</taxon>
        <taxon>Pseudomonadota</taxon>
        <taxon>Gammaproteobacteria</taxon>
        <taxon>Pasteurellales</taxon>
        <taxon>Pasteurellaceae</taxon>
        <taxon>Glaesserella</taxon>
    </lineage>
</organism>
<dbReference type="AlphaFoldDB" id="A0A328C1U0"/>
<dbReference type="OrthoDB" id="5494042at2"/>
<name>A0A328C1U0_9PAST</name>
<keyword evidence="2" id="KW-1185">Reference proteome</keyword>
<protein>
    <submittedName>
        <fullName evidence="1">Uncharacterized protein</fullName>
    </submittedName>
</protein>
<gene>
    <name evidence="1" type="ORF">C5N92_01720</name>
</gene>
<dbReference type="Proteomes" id="UP000248689">
    <property type="component" value="Unassembled WGS sequence"/>
</dbReference>
<sequence length="1047" mass="121852">MSFSHDISYWMRTFFTSRELERSTGKPLYTYRMLDSEFSQLQTLLSQSKLDKSDLDRTLSAAFCLYCAEWYRREYRSGWTWSGIEQSLNQKLDSNIRTRLIQQGFAYWKREIVQYTKNHHSYLGSVYREGGLPYTLLISENSRFQELFRNILAFYSQNPQVVLDPLLLLPYLTYFPEALKNETTLSLITEMATKIAYLVEKYDLSLQTSPAHYLDIRKPDWKVDFPIPLNNETADKLLLSLLDTAVKVRRNHTKDNERYTLIQTLINTEEFKFKVEIKLAKLITIKSQYHLTQARCVLSLYEGNECLTNISSAYVISSHNERYDISLRQTYALSYRKNPKLPIFLVLEQQGVIVYKELLAESEIDVAEMPLVLNADTPPKVIGLGSVHRKMDTFHVVLAEQASIEIQDEYSELIAVTPEENGLKHYLLSGKAVVKYQNEKFHISSHNEKLKKQFRLVGSMLPYFTPTGCPIYLGLPKISQLDDEFRLDMGQGHSVYGEKYVRILDQSDNLLFKQKIAVLPEDFRIKFSKSKSPKEGIIEFYSEKNFIIYKPNSSLGIESEIIKNQTGYNSKHLLVRNLESHKSKLQLGIGINLQSKVDIILPFPSSGVQVLDHEDQEVSIYHSLSLHELLGSRVRLYPDIGTATNYSIDLKNSHNNFYCFQYLVKDSPLDINLNEFKPEIMSLFSVSKNLDEQVKLIISQNNCVVRQINLTLYATDLILQGNEIKMKNPSEKIQLELLSLTSLECTKLNKDINGNFILPNELDSPSLILSNANSDLKSRAIFIPATSKFEVEGDLQQAIVLPPSLYSKGIQEVLNRMVEDLNHSGWDYLSRLYQKFSYLPLSTFFVWKELIKNNKALTAFVLKYPKTEHVMEHLQYEFNVIWSLVPINMWSEQIIRFRQSLNSLPEIIIESLINNKLEQIKRFSPSFRYSEKPITREMMKRCFSGWYQELHNKNLERFWISDFGTELASWARDKGIDLNIQFEYKEQAVIFFPFFAAAVTCGKESFDSLRSMEDKDFYTFKMLMEFDIDWFNSIYLCAIQLFKDEER</sequence>